<accession>A0A371PVN5</accession>
<reference evidence="1 2" key="1">
    <citation type="submission" date="2018-08" db="EMBL/GenBank/DDBJ databases">
        <title>Streptomyces NEAU-D10 sp. nov., a novel Actinomycete isolated from soil.</title>
        <authorList>
            <person name="Jin L."/>
        </authorList>
    </citation>
    <scope>NUCLEOTIDE SEQUENCE [LARGE SCALE GENOMIC DNA]</scope>
    <source>
        <strain evidence="1 2">NEAU-D10</strain>
    </source>
</reference>
<gene>
    <name evidence="1" type="ORF">DY245_31940</name>
</gene>
<name>A0A371PVN5_STRIH</name>
<evidence type="ECO:0000313" key="2">
    <source>
        <dbReference type="Proteomes" id="UP000262477"/>
    </source>
</evidence>
<evidence type="ECO:0000313" key="1">
    <source>
        <dbReference type="EMBL" id="REK86545.1"/>
    </source>
</evidence>
<protein>
    <recommendedName>
        <fullName evidence="3">Gfo/Idh/MocA-like oxidoreductase C-terminal domain-containing protein</fullName>
    </recommendedName>
</protein>
<dbReference type="Proteomes" id="UP000262477">
    <property type="component" value="Unassembled WGS sequence"/>
</dbReference>
<proteinExistence type="predicted"/>
<evidence type="ECO:0008006" key="3">
    <source>
        <dbReference type="Google" id="ProtNLM"/>
    </source>
</evidence>
<dbReference type="Gene3D" id="3.30.360.10">
    <property type="entry name" value="Dihydrodipicolinate Reductase, domain 2"/>
    <property type="match status" value="1"/>
</dbReference>
<dbReference type="AlphaFoldDB" id="A0A371PVN5"/>
<dbReference type="EMBL" id="QUAC01000245">
    <property type="protein sequence ID" value="REK86545.1"/>
    <property type="molecule type" value="Genomic_DNA"/>
</dbReference>
<organism evidence="1 2">
    <name type="scientific">Streptomyces inhibens</name>
    <dbReference type="NCBI Taxonomy" id="2293571"/>
    <lineage>
        <taxon>Bacteria</taxon>
        <taxon>Bacillati</taxon>
        <taxon>Actinomycetota</taxon>
        <taxon>Actinomycetes</taxon>
        <taxon>Kitasatosporales</taxon>
        <taxon>Streptomycetaceae</taxon>
        <taxon>Streptomyces</taxon>
    </lineage>
</organism>
<comment type="caution">
    <text evidence="1">The sequence shown here is derived from an EMBL/GenBank/DDBJ whole genome shotgun (WGS) entry which is preliminary data.</text>
</comment>
<sequence length="88" mass="9784">MYMHWTDWNITVNGEPVAVPAAYRTVPDAVPSGPAVRIAALHRDFAQALTEDRPARPDFNEAARYHRLLAVIERSAANGAQEMTVVRL</sequence>
<keyword evidence="2" id="KW-1185">Reference proteome</keyword>